<evidence type="ECO:0000259" key="4">
    <source>
        <dbReference type="PROSITE" id="PS50001"/>
    </source>
</evidence>
<dbReference type="SMART" id="SM00252">
    <property type="entry name" value="SH2"/>
    <property type="match status" value="1"/>
</dbReference>
<feature type="compositionally biased region" description="Basic residues" evidence="3">
    <location>
        <begin position="462"/>
        <end position="477"/>
    </location>
</feature>
<dbReference type="PANTHER" id="PTHR14388:SF6">
    <property type="entry name" value="SH2 DOMAIN-CONTAINING PROTEIN 7"/>
    <property type="match status" value="1"/>
</dbReference>
<dbReference type="SUPFAM" id="SSF55550">
    <property type="entry name" value="SH2 domain"/>
    <property type="match status" value="1"/>
</dbReference>
<evidence type="ECO:0000313" key="5">
    <source>
        <dbReference type="EMBL" id="KAK1797951.1"/>
    </source>
</evidence>
<proteinExistence type="predicted"/>
<name>A0AAD8ZH43_9TELE</name>
<evidence type="ECO:0000256" key="1">
    <source>
        <dbReference type="ARBA" id="ARBA00022999"/>
    </source>
</evidence>
<dbReference type="PROSITE" id="PS50001">
    <property type="entry name" value="SH2"/>
    <property type="match status" value="1"/>
</dbReference>
<feature type="region of interest" description="Disordered" evidence="3">
    <location>
        <begin position="1"/>
        <end position="36"/>
    </location>
</feature>
<dbReference type="Gene3D" id="3.30.505.10">
    <property type="entry name" value="SH2 domain"/>
    <property type="match status" value="1"/>
</dbReference>
<keyword evidence="1 2" id="KW-0727">SH2 domain</keyword>
<protein>
    <recommendedName>
        <fullName evidence="4">SH2 domain-containing protein</fullName>
    </recommendedName>
</protein>
<comment type="caution">
    <text evidence="5">The sequence shown here is derived from an EMBL/GenBank/DDBJ whole genome shotgun (WGS) entry which is preliminary data.</text>
</comment>
<gene>
    <name evidence="5" type="ORF">P4O66_000485</name>
</gene>
<feature type="compositionally biased region" description="Basic and acidic residues" evidence="3">
    <location>
        <begin position="19"/>
        <end position="34"/>
    </location>
</feature>
<keyword evidence="6" id="KW-1185">Reference proteome</keyword>
<feature type="region of interest" description="Disordered" evidence="3">
    <location>
        <begin position="454"/>
        <end position="477"/>
    </location>
</feature>
<feature type="compositionally biased region" description="Low complexity" evidence="3">
    <location>
        <begin position="323"/>
        <end position="336"/>
    </location>
</feature>
<feature type="compositionally biased region" description="Polar residues" evidence="3">
    <location>
        <begin position="356"/>
        <end position="371"/>
    </location>
</feature>
<dbReference type="Pfam" id="PF00017">
    <property type="entry name" value="SH2"/>
    <property type="match status" value="1"/>
</dbReference>
<dbReference type="AlphaFoldDB" id="A0AAD8ZH43"/>
<evidence type="ECO:0000256" key="2">
    <source>
        <dbReference type="PROSITE-ProRule" id="PRU00191"/>
    </source>
</evidence>
<evidence type="ECO:0000313" key="6">
    <source>
        <dbReference type="Proteomes" id="UP001239994"/>
    </source>
</evidence>
<dbReference type="PANTHER" id="PTHR14388">
    <property type="entry name" value="T CELL-SPECIFIC ADAPTER PROTEIN TSAD"/>
    <property type="match status" value="1"/>
</dbReference>
<dbReference type="InterPro" id="IPR000980">
    <property type="entry name" value="SH2"/>
</dbReference>
<evidence type="ECO:0000256" key="3">
    <source>
        <dbReference type="SAM" id="MobiDB-lite"/>
    </source>
</evidence>
<dbReference type="PRINTS" id="PR00401">
    <property type="entry name" value="SH2DOMAIN"/>
</dbReference>
<dbReference type="GO" id="GO:0005737">
    <property type="term" value="C:cytoplasm"/>
    <property type="evidence" value="ECO:0007669"/>
    <property type="project" value="TreeGrafter"/>
</dbReference>
<feature type="domain" description="SH2" evidence="4">
    <location>
        <begin position="66"/>
        <end position="145"/>
    </location>
</feature>
<feature type="region of interest" description="Disordered" evidence="3">
    <location>
        <begin position="303"/>
        <end position="371"/>
    </location>
</feature>
<dbReference type="Proteomes" id="UP001239994">
    <property type="component" value="Unassembled WGS sequence"/>
</dbReference>
<organism evidence="5 6">
    <name type="scientific">Electrophorus voltai</name>
    <dbReference type="NCBI Taxonomy" id="2609070"/>
    <lineage>
        <taxon>Eukaryota</taxon>
        <taxon>Metazoa</taxon>
        <taxon>Chordata</taxon>
        <taxon>Craniata</taxon>
        <taxon>Vertebrata</taxon>
        <taxon>Euteleostomi</taxon>
        <taxon>Actinopterygii</taxon>
        <taxon>Neopterygii</taxon>
        <taxon>Teleostei</taxon>
        <taxon>Ostariophysi</taxon>
        <taxon>Gymnotiformes</taxon>
        <taxon>Gymnotoidei</taxon>
        <taxon>Gymnotidae</taxon>
        <taxon>Electrophorus</taxon>
    </lineage>
</organism>
<dbReference type="InterPro" id="IPR036860">
    <property type="entry name" value="SH2_dom_sf"/>
</dbReference>
<dbReference type="EMBL" id="JAROKS010000012">
    <property type="protein sequence ID" value="KAK1797951.1"/>
    <property type="molecule type" value="Genomic_DNA"/>
</dbReference>
<feature type="compositionally biased region" description="Polar residues" evidence="3">
    <location>
        <begin position="9"/>
        <end position="18"/>
    </location>
</feature>
<sequence length="477" mass="53009">MVRMDEINATLNPLSSRASRPDENKPDSRGHEQSEVAAGGTKELVLTWFVETQASLILHDGRFPTWFHGFISRQEAEDQLRDKTLGNFLIRLSEKAFGYILSYKGKDRCRHFVINQTKDSVFVVSGDCITHPSLLELIEHFTHTPIQPFGECLTVDREAEAVSDDLYDVIHGKSRVSSGVSVQALRSLWDQRADVTLRGPLLPPKGSNRRLPSFSSIDRNITQVVPPVLKKNLPLRNSLSATLTGRPLFHGLEPHSQSEELPCEMGTDEELAWGSGGSSSLNSHLPCHLEYQQTDCHQLLPDLEEGQSHGSHPAKPSPPPSPHASSAPPRSVSSSSLAVFKDEDNDQPVPGDPLHTTPTALQPNPLYQTSSGLCAGHNRHWGSYSYGEPGRFSEISSKPISDLETSDTTYQDIPEQQTNDTYEGLAESLQGGIPEINTYEDIPDRHSNTYATVEEVQPRQHTWGKKVRHQKRQNIEN</sequence>
<accession>A0AAD8ZH43</accession>
<reference evidence="5" key="1">
    <citation type="submission" date="2023-03" db="EMBL/GenBank/DDBJ databases">
        <title>Electrophorus voltai genome.</title>
        <authorList>
            <person name="Bian C."/>
        </authorList>
    </citation>
    <scope>NUCLEOTIDE SEQUENCE</scope>
    <source>
        <strain evidence="5">CB-2022</strain>
        <tissue evidence="5">Muscle</tissue>
    </source>
</reference>